<dbReference type="Pfam" id="PF02311">
    <property type="entry name" value="AraC_binding"/>
    <property type="match status" value="1"/>
</dbReference>
<dbReference type="InterPro" id="IPR014710">
    <property type="entry name" value="RmlC-like_jellyroll"/>
</dbReference>
<dbReference type="PANTHER" id="PTHR43280">
    <property type="entry name" value="ARAC-FAMILY TRANSCRIPTIONAL REGULATOR"/>
    <property type="match status" value="1"/>
</dbReference>
<keyword evidence="6" id="KW-1185">Reference proteome</keyword>
<dbReference type="InterPro" id="IPR003313">
    <property type="entry name" value="AraC-bd"/>
</dbReference>
<dbReference type="Proteomes" id="UP000030993">
    <property type="component" value="Unassembled WGS sequence"/>
</dbReference>
<dbReference type="SMART" id="SM00342">
    <property type="entry name" value="HTH_ARAC"/>
    <property type="match status" value="1"/>
</dbReference>
<dbReference type="AlphaFoldDB" id="A0A0B2K443"/>
<feature type="domain" description="HTH araC/xylS-type" evidence="4">
    <location>
        <begin position="186"/>
        <end position="284"/>
    </location>
</feature>
<dbReference type="eggNOG" id="COG1917">
    <property type="taxonomic scope" value="Bacteria"/>
</dbReference>
<name>A0A0B2K443_9FIRM</name>
<dbReference type="Pfam" id="PF12833">
    <property type="entry name" value="HTH_18"/>
    <property type="match status" value="1"/>
</dbReference>
<dbReference type="InterPro" id="IPR018062">
    <property type="entry name" value="HTH_AraC-typ_CS"/>
</dbReference>
<dbReference type="EMBL" id="JSCE01000044">
    <property type="protein sequence ID" value="KHM52842.1"/>
    <property type="molecule type" value="Genomic_DNA"/>
</dbReference>
<evidence type="ECO:0000259" key="4">
    <source>
        <dbReference type="PROSITE" id="PS01124"/>
    </source>
</evidence>
<dbReference type="PROSITE" id="PS00041">
    <property type="entry name" value="HTH_ARAC_FAMILY_1"/>
    <property type="match status" value="1"/>
</dbReference>
<dbReference type="eggNOG" id="COG2207">
    <property type="taxonomic scope" value="Bacteria"/>
</dbReference>
<proteinExistence type="predicted"/>
<reference evidence="5 6" key="1">
    <citation type="journal article" date="2013" name="PLoS ONE">
        <title>Identification and characterization of three novel lipases belonging to families II and V from Anaerovibrio lipolyticus 5ST.</title>
        <authorList>
            <person name="Prive F."/>
            <person name="Kaderbhai N.N."/>
            <person name="Girdwood S."/>
            <person name="Worgan H.J."/>
            <person name="Pinloche E."/>
            <person name="Scollan N.D."/>
            <person name="Huws S.A."/>
            <person name="Newbold C.J."/>
        </authorList>
    </citation>
    <scope>NUCLEOTIDE SEQUENCE [LARGE SCALE GENOMIC DNA]</scope>
    <source>
        <strain evidence="5 6">5S</strain>
    </source>
</reference>
<dbReference type="GO" id="GO:0043565">
    <property type="term" value="F:sequence-specific DNA binding"/>
    <property type="evidence" value="ECO:0007669"/>
    <property type="project" value="InterPro"/>
</dbReference>
<evidence type="ECO:0000313" key="6">
    <source>
        <dbReference type="Proteomes" id="UP000030993"/>
    </source>
</evidence>
<keyword evidence="1" id="KW-0805">Transcription regulation</keyword>
<accession>A0A0B2K443</accession>
<dbReference type="GO" id="GO:0003700">
    <property type="term" value="F:DNA-binding transcription factor activity"/>
    <property type="evidence" value="ECO:0007669"/>
    <property type="project" value="InterPro"/>
</dbReference>
<evidence type="ECO:0000256" key="2">
    <source>
        <dbReference type="ARBA" id="ARBA00023125"/>
    </source>
</evidence>
<organism evidence="5 6">
    <name type="scientific">Anaerovibrio lipolyticus</name>
    <dbReference type="NCBI Taxonomy" id="82374"/>
    <lineage>
        <taxon>Bacteria</taxon>
        <taxon>Bacillati</taxon>
        <taxon>Bacillota</taxon>
        <taxon>Negativicutes</taxon>
        <taxon>Selenomonadales</taxon>
        <taxon>Selenomonadaceae</taxon>
        <taxon>Anaerovibrio</taxon>
    </lineage>
</organism>
<dbReference type="SUPFAM" id="SSF46689">
    <property type="entry name" value="Homeodomain-like"/>
    <property type="match status" value="2"/>
</dbReference>
<evidence type="ECO:0000256" key="3">
    <source>
        <dbReference type="ARBA" id="ARBA00023163"/>
    </source>
</evidence>
<dbReference type="InterPro" id="IPR037923">
    <property type="entry name" value="HTH-like"/>
</dbReference>
<sequence>MNTYKKKGFLHQHFRIFHLKDTAMKEIPFHYHDFHKIIIFIDGEGQYIIEGKNYPLEPRDILFVSAGEIHRPVTYPGKLYERIVIYVSQDFLTHWQNEQWNEGEVDLSSCFLRAKESSSVMHMPKGTEHDLLFHMKKIEKVDKGQGFANELYTEILFIEFMILLNRALMTNQLEKLHEATYDPKVQLVLEYINSHLEEDLTVDLLSDTVFVSKYHLMRKFKAETGYSVHQYISSKRLLLAKELLSTTSAPITDICFQCGFKDYSTFSREFKKQFKVSAREYRKN</sequence>
<dbReference type="Gene3D" id="1.10.10.60">
    <property type="entry name" value="Homeodomain-like"/>
    <property type="match status" value="2"/>
</dbReference>
<dbReference type="PROSITE" id="PS01124">
    <property type="entry name" value="HTH_ARAC_FAMILY_2"/>
    <property type="match status" value="1"/>
</dbReference>
<dbReference type="PANTHER" id="PTHR43280:SF34">
    <property type="entry name" value="ARAC-FAMILY TRANSCRIPTIONAL REGULATOR"/>
    <property type="match status" value="1"/>
</dbReference>
<dbReference type="SUPFAM" id="SSF51215">
    <property type="entry name" value="Regulatory protein AraC"/>
    <property type="match status" value="1"/>
</dbReference>
<keyword evidence="2" id="KW-0238">DNA-binding</keyword>
<evidence type="ECO:0000256" key="1">
    <source>
        <dbReference type="ARBA" id="ARBA00023015"/>
    </source>
</evidence>
<dbReference type="STRING" id="82374.NZ47_02380"/>
<evidence type="ECO:0000313" key="5">
    <source>
        <dbReference type="EMBL" id="KHM52842.1"/>
    </source>
</evidence>
<dbReference type="InterPro" id="IPR009057">
    <property type="entry name" value="Homeodomain-like_sf"/>
</dbReference>
<dbReference type="Gene3D" id="2.60.120.10">
    <property type="entry name" value="Jelly Rolls"/>
    <property type="match status" value="1"/>
</dbReference>
<gene>
    <name evidence="5" type="ORF">NZ47_02380</name>
</gene>
<protein>
    <submittedName>
        <fullName evidence="5">AraC family transcriptional regulator</fullName>
    </submittedName>
</protein>
<comment type="caution">
    <text evidence="5">The sequence shown here is derived from an EMBL/GenBank/DDBJ whole genome shotgun (WGS) entry which is preliminary data.</text>
</comment>
<dbReference type="RefSeq" id="WP_039206104.1">
    <property type="nucleotide sequence ID" value="NZ_JSCE01000044.1"/>
</dbReference>
<keyword evidence="3" id="KW-0804">Transcription</keyword>
<dbReference type="InterPro" id="IPR018060">
    <property type="entry name" value="HTH_AraC"/>
</dbReference>